<accession>A0A1G1VRU1</accession>
<feature type="binding site" evidence="12 13">
    <location>
        <position position="85"/>
    </location>
    <ligand>
        <name>ATP</name>
        <dbReference type="ChEBI" id="CHEBI:30616"/>
    </ligand>
</feature>
<dbReference type="GO" id="GO:0046872">
    <property type="term" value="F:metal ion binding"/>
    <property type="evidence" value="ECO:0007669"/>
    <property type="project" value="UniProtKB-KW"/>
</dbReference>
<comment type="catalytic activity">
    <reaction evidence="12 15">
        <text>a 2'-deoxyribonucleoside 5'-diphosphate + ATP = a 2'-deoxyribonucleoside 5'-triphosphate + ADP</text>
        <dbReference type="Rhea" id="RHEA:44640"/>
        <dbReference type="ChEBI" id="CHEBI:30616"/>
        <dbReference type="ChEBI" id="CHEBI:61560"/>
        <dbReference type="ChEBI" id="CHEBI:73316"/>
        <dbReference type="ChEBI" id="CHEBI:456216"/>
        <dbReference type="EC" id="2.7.4.6"/>
    </reaction>
</comment>
<keyword evidence="10 12" id="KW-0460">Magnesium</keyword>
<keyword evidence="7 12" id="KW-0547">Nucleotide-binding</keyword>
<dbReference type="GO" id="GO:0005524">
    <property type="term" value="F:ATP binding"/>
    <property type="evidence" value="ECO:0007669"/>
    <property type="project" value="UniProtKB-UniRule"/>
</dbReference>
<feature type="binding site" evidence="12 13">
    <location>
        <position position="91"/>
    </location>
    <ligand>
        <name>ATP</name>
        <dbReference type="ChEBI" id="CHEBI:30616"/>
    </ligand>
</feature>
<comment type="catalytic activity">
    <reaction evidence="12">
        <text>a ribonucleoside 5'-diphosphate + ATP = a ribonucleoside 5'-triphosphate + ADP</text>
        <dbReference type="Rhea" id="RHEA:18113"/>
        <dbReference type="ChEBI" id="CHEBI:30616"/>
        <dbReference type="ChEBI" id="CHEBI:57930"/>
        <dbReference type="ChEBI" id="CHEBI:61557"/>
        <dbReference type="ChEBI" id="CHEBI:456216"/>
        <dbReference type="EC" id="2.7.4.6"/>
    </reaction>
</comment>
<protein>
    <recommendedName>
        <fullName evidence="4 12">Nucleoside diphosphate kinase</fullName>
        <shortName evidence="12">NDK</shortName>
        <shortName evidence="12">NDP kinase</shortName>
        <ecNumber evidence="3 12">2.7.4.6</ecNumber>
    </recommendedName>
    <alternativeName>
        <fullName evidence="12">Nucleoside-2-P kinase</fullName>
    </alternativeName>
</protein>
<evidence type="ECO:0000256" key="15">
    <source>
        <dbReference type="RuleBase" id="RU004013"/>
    </source>
</evidence>
<dbReference type="InterPro" id="IPR023005">
    <property type="entry name" value="Nucleoside_diP_kinase_AS"/>
</dbReference>
<comment type="similarity">
    <text evidence="2 12 13 14">Belongs to the NDK family.</text>
</comment>
<evidence type="ECO:0000256" key="4">
    <source>
        <dbReference type="ARBA" id="ARBA00017632"/>
    </source>
</evidence>
<dbReference type="InterPro" id="IPR001564">
    <property type="entry name" value="Nucleoside_diP_kinase"/>
</dbReference>
<feature type="binding site" evidence="12 13">
    <location>
        <position position="112"/>
    </location>
    <ligand>
        <name>ATP</name>
        <dbReference type="ChEBI" id="CHEBI:30616"/>
    </ligand>
</feature>
<evidence type="ECO:0000256" key="14">
    <source>
        <dbReference type="RuleBase" id="RU004011"/>
    </source>
</evidence>
<dbReference type="GO" id="GO:0005737">
    <property type="term" value="C:cytoplasm"/>
    <property type="evidence" value="ECO:0007669"/>
    <property type="project" value="UniProtKB-SubCell"/>
</dbReference>
<dbReference type="FunFam" id="3.30.70.141:FF:000003">
    <property type="entry name" value="Nucleoside diphosphate kinase"/>
    <property type="match status" value="1"/>
</dbReference>
<evidence type="ECO:0000313" key="18">
    <source>
        <dbReference type="Proteomes" id="UP000179233"/>
    </source>
</evidence>
<evidence type="ECO:0000256" key="2">
    <source>
        <dbReference type="ARBA" id="ARBA00008142"/>
    </source>
</evidence>
<dbReference type="Gene3D" id="3.30.70.141">
    <property type="entry name" value="Nucleoside diphosphate kinase-like domain"/>
    <property type="match status" value="1"/>
</dbReference>
<evidence type="ECO:0000256" key="12">
    <source>
        <dbReference type="HAMAP-Rule" id="MF_00451"/>
    </source>
</evidence>
<dbReference type="EC" id="2.7.4.6" evidence="3 12"/>
<dbReference type="GO" id="GO:0006183">
    <property type="term" value="P:GTP biosynthetic process"/>
    <property type="evidence" value="ECO:0007669"/>
    <property type="project" value="UniProtKB-UniRule"/>
</dbReference>
<feature type="binding site" evidence="12 13">
    <location>
        <position position="102"/>
    </location>
    <ligand>
        <name>ATP</name>
        <dbReference type="ChEBI" id="CHEBI:30616"/>
    </ligand>
</feature>
<dbReference type="SUPFAM" id="SSF54919">
    <property type="entry name" value="Nucleoside diphosphate kinase, NDK"/>
    <property type="match status" value="1"/>
</dbReference>
<proteinExistence type="inferred from homology"/>
<dbReference type="AlphaFoldDB" id="A0A1G1VRU1"/>
<dbReference type="PRINTS" id="PR01243">
    <property type="entry name" value="NUCDPKINASE"/>
</dbReference>
<dbReference type="GO" id="GO:0004550">
    <property type="term" value="F:nucleoside diphosphate kinase activity"/>
    <property type="evidence" value="ECO:0007669"/>
    <property type="project" value="UniProtKB-UniRule"/>
</dbReference>
<comment type="caution">
    <text evidence="17">The sequence shown here is derived from an EMBL/GenBank/DDBJ whole genome shotgun (WGS) entry which is preliminary data.</text>
</comment>
<dbReference type="InterPro" id="IPR036850">
    <property type="entry name" value="NDK-like_dom_sf"/>
</dbReference>
<comment type="cofactor">
    <cofactor evidence="1 12">
        <name>Mg(2+)</name>
        <dbReference type="ChEBI" id="CHEBI:18420"/>
    </cofactor>
</comment>
<dbReference type="GO" id="GO:0006228">
    <property type="term" value="P:UTP biosynthetic process"/>
    <property type="evidence" value="ECO:0007669"/>
    <property type="project" value="UniProtKB-UniRule"/>
</dbReference>
<dbReference type="PROSITE" id="PS51374">
    <property type="entry name" value="NDPK_LIKE"/>
    <property type="match status" value="1"/>
</dbReference>
<evidence type="ECO:0000256" key="6">
    <source>
        <dbReference type="ARBA" id="ARBA00022723"/>
    </source>
</evidence>
<keyword evidence="6 12" id="KW-0479">Metal-binding</keyword>
<dbReference type="Pfam" id="PF00334">
    <property type="entry name" value="NDK"/>
    <property type="match status" value="1"/>
</dbReference>
<reference evidence="17 18" key="1">
    <citation type="journal article" date="2016" name="Nat. Commun.">
        <title>Thousands of microbial genomes shed light on interconnected biogeochemical processes in an aquifer system.</title>
        <authorList>
            <person name="Anantharaman K."/>
            <person name="Brown C.T."/>
            <person name="Hug L.A."/>
            <person name="Sharon I."/>
            <person name="Castelle C.J."/>
            <person name="Probst A.J."/>
            <person name="Thomas B.C."/>
            <person name="Singh A."/>
            <person name="Wilkins M.J."/>
            <person name="Karaoz U."/>
            <person name="Brodie E.L."/>
            <person name="Williams K.H."/>
            <person name="Hubbard S.S."/>
            <person name="Banfield J.F."/>
        </authorList>
    </citation>
    <scope>NUCLEOTIDE SEQUENCE [LARGE SCALE GENOMIC DNA]</scope>
</reference>
<evidence type="ECO:0000313" key="17">
    <source>
        <dbReference type="EMBL" id="OGY18112.1"/>
    </source>
</evidence>
<evidence type="ECO:0000256" key="8">
    <source>
        <dbReference type="ARBA" id="ARBA00022777"/>
    </source>
</evidence>
<evidence type="ECO:0000256" key="1">
    <source>
        <dbReference type="ARBA" id="ARBA00001946"/>
    </source>
</evidence>
<evidence type="ECO:0000256" key="3">
    <source>
        <dbReference type="ARBA" id="ARBA00012966"/>
    </source>
</evidence>
<evidence type="ECO:0000256" key="5">
    <source>
        <dbReference type="ARBA" id="ARBA00022679"/>
    </source>
</evidence>
<evidence type="ECO:0000256" key="13">
    <source>
        <dbReference type="PROSITE-ProRule" id="PRU00706"/>
    </source>
</evidence>
<feature type="binding site" evidence="12 13">
    <location>
        <position position="9"/>
    </location>
    <ligand>
        <name>ATP</name>
        <dbReference type="ChEBI" id="CHEBI:30616"/>
    </ligand>
</feature>
<evidence type="ECO:0000256" key="7">
    <source>
        <dbReference type="ARBA" id="ARBA00022741"/>
    </source>
</evidence>
<dbReference type="NCBIfam" id="NF001908">
    <property type="entry name" value="PRK00668.1"/>
    <property type="match status" value="1"/>
</dbReference>
<sequence>MEQTVVLVKPDAMQRGLVGQIISRFEQKGLKLVAIKMMELSDEVLDEWYAHHKGKPFFENLKIFMRSAPIIAMLWEGLEAVEAVRKLCGVTKARAAEAGSIRGDFGMSQQLNLVHASDSLEMAKKEKDLIFSPGEIFSYEHGAHPLIYSEEERE</sequence>
<dbReference type="PROSITE" id="PS00469">
    <property type="entry name" value="NDPK"/>
    <property type="match status" value="1"/>
</dbReference>
<keyword evidence="5 12" id="KW-0808">Transferase</keyword>
<keyword evidence="9 12" id="KW-0067">ATP-binding</keyword>
<dbReference type="EMBL" id="MHCJ01000003">
    <property type="protein sequence ID" value="OGY18112.1"/>
    <property type="molecule type" value="Genomic_DNA"/>
</dbReference>
<feature type="active site" description="Pros-phosphohistidine intermediate" evidence="12 13">
    <location>
        <position position="115"/>
    </location>
</feature>
<keyword evidence="11 12" id="KW-0546">Nucleotide metabolism</keyword>
<name>A0A1G1VRU1_9BACT</name>
<evidence type="ECO:0000256" key="11">
    <source>
        <dbReference type="ARBA" id="ARBA00023080"/>
    </source>
</evidence>
<evidence type="ECO:0000259" key="16">
    <source>
        <dbReference type="SMART" id="SM00562"/>
    </source>
</evidence>
<keyword evidence="12" id="KW-0963">Cytoplasm</keyword>
<evidence type="ECO:0000256" key="9">
    <source>
        <dbReference type="ARBA" id="ARBA00022840"/>
    </source>
</evidence>
<dbReference type="PANTHER" id="PTHR11349">
    <property type="entry name" value="NUCLEOSIDE DIPHOSPHATE KINASE"/>
    <property type="match status" value="1"/>
</dbReference>
<comment type="function">
    <text evidence="12">Major role in the synthesis of nucleoside triphosphates other than ATP. The ATP gamma phosphate is transferred to the NDP beta phosphate via a ping-pong mechanism, using a phosphorylated active-site intermediate.</text>
</comment>
<dbReference type="HAMAP" id="MF_00451">
    <property type="entry name" value="NDP_kinase"/>
    <property type="match status" value="1"/>
</dbReference>
<feature type="domain" description="Nucleoside diphosphate kinase-like" evidence="16">
    <location>
        <begin position="1"/>
        <end position="138"/>
    </location>
</feature>
<comment type="subunit">
    <text evidence="12">Homotetramer.</text>
</comment>
<comment type="subcellular location">
    <subcellularLocation>
        <location evidence="12">Cytoplasm</location>
    </subcellularLocation>
</comment>
<dbReference type="Proteomes" id="UP000179233">
    <property type="component" value="Unassembled WGS sequence"/>
</dbReference>
<organism evidence="17 18">
    <name type="scientific">Candidatus Chisholmbacteria bacterium RIFCSPHIGHO2_01_FULL_52_32</name>
    <dbReference type="NCBI Taxonomy" id="1797591"/>
    <lineage>
        <taxon>Bacteria</taxon>
        <taxon>Candidatus Chisholmiibacteriota</taxon>
    </lineage>
</organism>
<evidence type="ECO:0000256" key="10">
    <source>
        <dbReference type="ARBA" id="ARBA00022842"/>
    </source>
</evidence>
<dbReference type="InterPro" id="IPR034907">
    <property type="entry name" value="NDK-like_dom"/>
</dbReference>
<gene>
    <name evidence="12" type="primary">ndk</name>
    <name evidence="17" type="ORF">A2786_01155</name>
</gene>
<dbReference type="SMART" id="SM00562">
    <property type="entry name" value="NDK"/>
    <property type="match status" value="1"/>
</dbReference>
<keyword evidence="12" id="KW-0597">Phosphoprotein</keyword>
<feature type="binding site" evidence="12 13">
    <location>
        <position position="57"/>
    </location>
    <ligand>
        <name>ATP</name>
        <dbReference type="ChEBI" id="CHEBI:30616"/>
    </ligand>
</feature>
<dbReference type="CDD" id="cd04413">
    <property type="entry name" value="NDPk_I"/>
    <property type="match status" value="1"/>
</dbReference>
<dbReference type="GO" id="GO:0006241">
    <property type="term" value="P:CTP biosynthetic process"/>
    <property type="evidence" value="ECO:0007669"/>
    <property type="project" value="UniProtKB-UniRule"/>
</dbReference>
<keyword evidence="8 12" id="KW-0418">Kinase</keyword>